<dbReference type="InterPro" id="IPR055210">
    <property type="entry name" value="CtpA/B_N"/>
</dbReference>
<feature type="region of interest" description="Disordered" evidence="6">
    <location>
        <begin position="384"/>
        <end position="418"/>
    </location>
</feature>
<evidence type="ECO:0000256" key="2">
    <source>
        <dbReference type="ARBA" id="ARBA00022670"/>
    </source>
</evidence>
<dbReference type="Pfam" id="PF03572">
    <property type="entry name" value="Peptidase_S41"/>
    <property type="match status" value="1"/>
</dbReference>
<evidence type="ECO:0000259" key="8">
    <source>
        <dbReference type="PROSITE" id="PS50106"/>
    </source>
</evidence>
<dbReference type="InterPro" id="IPR036034">
    <property type="entry name" value="PDZ_sf"/>
</dbReference>
<dbReference type="InterPro" id="IPR029045">
    <property type="entry name" value="ClpP/crotonase-like_dom_sf"/>
</dbReference>
<evidence type="ECO:0000256" key="7">
    <source>
        <dbReference type="SAM" id="SignalP"/>
    </source>
</evidence>
<dbReference type="Gene3D" id="2.30.42.10">
    <property type="match status" value="1"/>
</dbReference>
<gene>
    <name evidence="9" type="ORF">KDW96_10020</name>
</gene>
<keyword evidence="7" id="KW-0732">Signal</keyword>
<evidence type="ECO:0000256" key="4">
    <source>
        <dbReference type="ARBA" id="ARBA00022825"/>
    </source>
</evidence>
<keyword evidence="4 5" id="KW-0720">Serine protease</keyword>
<dbReference type="PANTHER" id="PTHR32060">
    <property type="entry name" value="TAIL-SPECIFIC PROTEASE"/>
    <property type="match status" value="1"/>
</dbReference>
<dbReference type="SUPFAM" id="SSF50156">
    <property type="entry name" value="PDZ domain-like"/>
    <property type="match status" value="1"/>
</dbReference>
<keyword evidence="2 5" id="KW-0645">Protease</keyword>
<organism evidence="9 10">
    <name type="scientific">Pseudomonas benzenivorans</name>
    <dbReference type="NCBI Taxonomy" id="556533"/>
    <lineage>
        <taxon>Bacteria</taxon>
        <taxon>Pseudomonadati</taxon>
        <taxon>Pseudomonadota</taxon>
        <taxon>Gammaproteobacteria</taxon>
        <taxon>Pseudomonadales</taxon>
        <taxon>Pseudomonadaceae</taxon>
        <taxon>Pseudomonas</taxon>
    </lineage>
</organism>
<keyword evidence="3 5" id="KW-0378">Hydrolase</keyword>
<evidence type="ECO:0000256" key="1">
    <source>
        <dbReference type="ARBA" id="ARBA00009179"/>
    </source>
</evidence>
<dbReference type="SMART" id="SM00228">
    <property type="entry name" value="PDZ"/>
    <property type="match status" value="1"/>
</dbReference>
<evidence type="ECO:0000313" key="10">
    <source>
        <dbReference type="Proteomes" id="UP001059672"/>
    </source>
</evidence>
<dbReference type="PROSITE" id="PS50106">
    <property type="entry name" value="PDZ"/>
    <property type="match status" value="1"/>
</dbReference>
<reference evidence="9" key="1">
    <citation type="submission" date="2021-04" db="EMBL/GenBank/DDBJ databases">
        <title>Oceanospirillales bacteria with DddD are important DMSP degraders in coastal seawater.</title>
        <authorList>
            <person name="Liu J."/>
        </authorList>
    </citation>
    <scope>NUCLEOTIDE SEQUENCE</scope>
    <source>
        <strain evidence="9">D13-4</strain>
    </source>
</reference>
<dbReference type="InterPro" id="IPR001478">
    <property type="entry name" value="PDZ"/>
</dbReference>
<dbReference type="InterPro" id="IPR041489">
    <property type="entry name" value="PDZ_6"/>
</dbReference>
<keyword evidence="10" id="KW-1185">Reference proteome</keyword>
<dbReference type="CDD" id="cd07560">
    <property type="entry name" value="Peptidase_S41_CPP"/>
    <property type="match status" value="1"/>
</dbReference>
<evidence type="ECO:0000256" key="6">
    <source>
        <dbReference type="SAM" id="MobiDB-lite"/>
    </source>
</evidence>
<evidence type="ECO:0000256" key="3">
    <source>
        <dbReference type="ARBA" id="ARBA00022801"/>
    </source>
</evidence>
<evidence type="ECO:0000256" key="5">
    <source>
        <dbReference type="RuleBase" id="RU004404"/>
    </source>
</evidence>
<dbReference type="NCBIfam" id="TIGR00225">
    <property type="entry name" value="prc"/>
    <property type="match status" value="1"/>
</dbReference>
<feature type="chain" id="PRO_5045110742" evidence="7">
    <location>
        <begin position="26"/>
        <end position="436"/>
    </location>
</feature>
<dbReference type="Gene3D" id="3.90.226.10">
    <property type="entry name" value="2-enoyl-CoA Hydratase, Chain A, domain 1"/>
    <property type="match status" value="1"/>
</dbReference>
<dbReference type="RefSeq" id="WP_255840268.1">
    <property type="nucleotide sequence ID" value="NZ_CP073346.1"/>
</dbReference>
<sequence length="436" mass="46561">MPHLPRLTTLALSIALLGGAPLLHAAEPSEAAEPTVSDKAPLPLEDLRTFAEVLDRIKAAYVEPISDKTLLENAIKGMLSNLDPHSAYLDIDAFRELQESTSGEFGGLGIEVGMEDGFVKVVSPIDDTPASKAGIQPGDLIIKIDGQPTKGLSMLEAVDKMRGEAGSKIQLTLVREGGKPFDVELTRAVIKVRSVKSQLLDDGYGYLRITQFQVNSGEEVLKALNKLRKDNGKKLRGLVLDLRNNPGGVLQAAVEVSDHFLKKGLIVYTEGRIANSELRFSADPADASEGVPLVVLINGGSASASEIVAGALQDHKRGVLMGTGSFGKGSVQTVLPLNNDRALKLTTALYYTPNGRSIQAQGIVPDIEVARAKLTREQDEGNFKEADLQGHLGNGNGGADQPSKAKSKKPLRPQDDDYQLAQALNLLKGLNVTRGE</sequence>
<dbReference type="SMART" id="SM00245">
    <property type="entry name" value="TSPc"/>
    <property type="match status" value="1"/>
</dbReference>
<dbReference type="Gene3D" id="3.30.750.44">
    <property type="match status" value="1"/>
</dbReference>
<name>A0ABY5HCM9_9PSED</name>
<dbReference type="Pfam" id="PF22694">
    <property type="entry name" value="CtpB_N-like"/>
    <property type="match status" value="1"/>
</dbReference>
<dbReference type="CDD" id="cd06782">
    <property type="entry name" value="cpPDZ_CPP-like"/>
    <property type="match status" value="1"/>
</dbReference>
<dbReference type="Pfam" id="PF17820">
    <property type="entry name" value="PDZ_6"/>
    <property type="match status" value="1"/>
</dbReference>
<dbReference type="Proteomes" id="UP001059672">
    <property type="component" value="Chromosome"/>
</dbReference>
<feature type="domain" description="PDZ" evidence="8">
    <location>
        <begin position="94"/>
        <end position="162"/>
    </location>
</feature>
<accession>A0ABY5HCM9</accession>
<feature type="signal peptide" evidence="7">
    <location>
        <begin position="1"/>
        <end position="25"/>
    </location>
</feature>
<comment type="similarity">
    <text evidence="1 5">Belongs to the peptidase S41A family.</text>
</comment>
<dbReference type="EMBL" id="CP073346">
    <property type="protein sequence ID" value="UTW09611.1"/>
    <property type="molecule type" value="Genomic_DNA"/>
</dbReference>
<dbReference type="PANTHER" id="PTHR32060:SF30">
    <property type="entry name" value="CARBOXY-TERMINAL PROCESSING PROTEASE CTPA"/>
    <property type="match status" value="1"/>
</dbReference>
<proteinExistence type="inferred from homology"/>
<protein>
    <submittedName>
        <fullName evidence="9">S41 family peptidase</fullName>
    </submittedName>
</protein>
<dbReference type="InterPro" id="IPR005151">
    <property type="entry name" value="Tail-specific_protease"/>
</dbReference>
<dbReference type="SUPFAM" id="SSF52096">
    <property type="entry name" value="ClpP/crotonase"/>
    <property type="match status" value="1"/>
</dbReference>
<dbReference type="InterPro" id="IPR004447">
    <property type="entry name" value="Peptidase_S41A"/>
</dbReference>
<evidence type="ECO:0000313" key="9">
    <source>
        <dbReference type="EMBL" id="UTW09611.1"/>
    </source>
</evidence>